<dbReference type="InterPro" id="IPR036856">
    <property type="entry name" value="Ald_Oxase/Xan_DH_a/b_sf"/>
</dbReference>
<dbReference type="PANTHER" id="PTHR11908:SF132">
    <property type="entry name" value="ALDEHYDE OXIDASE 1-RELATED"/>
    <property type="match status" value="1"/>
</dbReference>
<reference evidence="4" key="1">
    <citation type="submission" date="2020-10" db="EMBL/GenBank/DDBJ databases">
        <title>Sequencing the genomes of 1000 actinobacteria strains.</title>
        <authorList>
            <person name="Klenk H.-P."/>
        </authorList>
    </citation>
    <scope>NUCLEOTIDE SEQUENCE</scope>
    <source>
        <strain evidence="4">DSM 46832</strain>
    </source>
</reference>
<dbReference type="EMBL" id="JADBEB010000001">
    <property type="protein sequence ID" value="MBE1489946.1"/>
    <property type="molecule type" value="Genomic_DNA"/>
</dbReference>
<gene>
    <name evidence="4" type="ORF">H4W31_005584</name>
</gene>
<dbReference type="Pfam" id="PF20256">
    <property type="entry name" value="MoCoBD_2"/>
    <property type="match status" value="1"/>
</dbReference>
<accession>A0A927R9M7</accession>
<evidence type="ECO:0000256" key="2">
    <source>
        <dbReference type="ARBA" id="ARBA00023002"/>
    </source>
</evidence>
<keyword evidence="1" id="KW-0500">Molybdenum</keyword>
<dbReference type="Pfam" id="PF02738">
    <property type="entry name" value="MoCoBD_1"/>
    <property type="match status" value="1"/>
</dbReference>
<organism evidence="4 5">
    <name type="scientific">Plantactinospora soyae</name>
    <dbReference type="NCBI Taxonomy" id="1544732"/>
    <lineage>
        <taxon>Bacteria</taxon>
        <taxon>Bacillati</taxon>
        <taxon>Actinomycetota</taxon>
        <taxon>Actinomycetes</taxon>
        <taxon>Micromonosporales</taxon>
        <taxon>Micromonosporaceae</taxon>
        <taxon>Plantactinospora</taxon>
    </lineage>
</organism>
<dbReference type="AlphaFoldDB" id="A0A927R9M7"/>
<dbReference type="SUPFAM" id="SSF54665">
    <property type="entry name" value="CO dehydrogenase molybdoprotein N-domain-like"/>
    <property type="match status" value="1"/>
</dbReference>
<dbReference type="Gene3D" id="3.30.365.10">
    <property type="entry name" value="Aldehyde oxidase/xanthine dehydrogenase, molybdopterin binding domain"/>
    <property type="match status" value="4"/>
</dbReference>
<dbReference type="InterPro" id="IPR016208">
    <property type="entry name" value="Ald_Oxase/xanthine_DH-like"/>
</dbReference>
<evidence type="ECO:0000313" key="5">
    <source>
        <dbReference type="Proteomes" id="UP000649753"/>
    </source>
</evidence>
<dbReference type="InterPro" id="IPR008274">
    <property type="entry name" value="AldOxase/xan_DH_MoCoBD1"/>
</dbReference>
<dbReference type="GO" id="GO:0005506">
    <property type="term" value="F:iron ion binding"/>
    <property type="evidence" value="ECO:0007669"/>
    <property type="project" value="InterPro"/>
</dbReference>
<dbReference type="EC" id="1.17.1.4" evidence="4"/>
<dbReference type="Proteomes" id="UP000649753">
    <property type="component" value="Unassembled WGS sequence"/>
</dbReference>
<keyword evidence="5" id="KW-1185">Reference proteome</keyword>
<name>A0A927R9M7_9ACTN</name>
<dbReference type="InterPro" id="IPR000674">
    <property type="entry name" value="Ald_Oxase/Xan_DH_a/b"/>
</dbReference>
<dbReference type="InterPro" id="IPR037165">
    <property type="entry name" value="AldOxase/xan_DH_Mopterin-bd_sf"/>
</dbReference>
<dbReference type="Pfam" id="PF01315">
    <property type="entry name" value="Ald_Xan_dh_C"/>
    <property type="match status" value="1"/>
</dbReference>
<dbReference type="SMART" id="SM01008">
    <property type="entry name" value="Ald_Xan_dh_C"/>
    <property type="match status" value="1"/>
</dbReference>
<sequence>MTMQNAAPGAARTVSVSRVDGRLKVTGGARYAADHLAERAAHGYLLLSTVARGTIRSMDVAAAERAPGVLAVYTPFRKLELQGGGNPFSVGHSWLPLQDAEVRYHGQAIGLVVAESFEQARDAAALVSADYDVRPPAASLPDGIAQATDPGRVNGEPSVLDLLAEGVGTIDEALAASEVTVSGTYTQPLKHHSAMEPHATVAVWQDDQLTLHNGTQSASLTLGTIAAALGVEPARVRVISPHVGGGFGNKIATWAHPLLAAAAARTLGRPVKIVLTREQTFTITGNRSAVQQTVTLGARRDGTLVAVKHQAYSSQSTSGGTFEASPHTTSRYLYRSENIHLDQKIVTLDIPPPTWMRAPGQESGSFALETALDELAVKLRMDPVALRLRNNATVYPGRNVPWSSKHLDECYRVGAQRFGWDRRDPAPRSVVRGEWLVGMGMATAVYPAERFPASVKVRFQADGDVAVSSATADLGTGMWTVLAVLGSEALGLPVARIRTDLGDSTLATNIGAFGSGATASTGPAVAVAAEAARTELITLAVTHERSPLHGVPAADVRYDRGDLVAPERRIGFAALLQAVGVTGVEATGSAAPGPEHGQHAFTSFGAHFCEVRVNRWTGEPRLTRITTVIDGGAIVNAKTARSQISGGVIFGIGQALLEGAQVEPATGRIANANLAEYLLPVNADVPPIDVHFLDHPDTLFNPLGARGIGEVGTVGVAAAIGNAIHHATGRRIRDLPITLDKLLD</sequence>
<dbReference type="GO" id="GO:0004854">
    <property type="term" value="F:xanthine dehydrogenase activity"/>
    <property type="evidence" value="ECO:0007669"/>
    <property type="project" value="UniProtKB-EC"/>
</dbReference>
<dbReference type="SUPFAM" id="SSF56003">
    <property type="entry name" value="Molybdenum cofactor-binding domain"/>
    <property type="match status" value="1"/>
</dbReference>
<dbReference type="PANTHER" id="PTHR11908">
    <property type="entry name" value="XANTHINE DEHYDROGENASE"/>
    <property type="match status" value="1"/>
</dbReference>
<proteinExistence type="predicted"/>
<evidence type="ECO:0000259" key="3">
    <source>
        <dbReference type="SMART" id="SM01008"/>
    </source>
</evidence>
<keyword evidence="2 4" id="KW-0560">Oxidoreductase</keyword>
<comment type="caution">
    <text evidence="4">The sequence shown here is derived from an EMBL/GenBank/DDBJ whole genome shotgun (WGS) entry which is preliminary data.</text>
</comment>
<dbReference type="InterPro" id="IPR046867">
    <property type="entry name" value="AldOxase/xan_DH_MoCoBD2"/>
</dbReference>
<evidence type="ECO:0000256" key="1">
    <source>
        <dbReference type="ARBA" id="ARBA00022505"/>
    </source>
</evidence>
<protein>
    <submittedName>
        <fullName evidence="4">Xanthine dehydrogenase YagR molybdenum-binding subunit</fullName>
        <ecNumber evidence="4">1.17.1.4</ecNumber>
    </submittedName>
</protein>
<feature type="domain" description="Aldehyde oxidase/xanthine dehydrogenase a/b hammerhead" evidence="3">
    <location>
        <begin position="26"/>
        <end position="135"/>
    </location>
</feature>
<dbReference type="Gene3D" id="3.90.1170.50">
    <property type="entry name" value="Aldehyde oxidase/xanthine dehydrogenase, a/b hammerhead"/>
    <property type="match status" value="1"/>
</dbReference>
<evidence type="ECO:0000313" key="4">
    <source>
        <dbReference type="EMBL" id="MBE1489946.1"/>
    </source>
</evidence>